<evidence type="ECO:0000256" key="2">
    <source>
        <dbReference type="ARBA" id="ARBA00023163"/>
    </source>
</evidence>
<comment type="caution">
    <text evidence="4">The sequence shown here is derived from an EMBL/GenBank/DDBJ whole genome shotgun (WGS) entry which is preliminary data.</text>
</comment>
<dbReference type="EMBL" id="CAJOBC010089008">
    <property type="protein sequence ID" value="CAF4375801.1"/>
    <property type="molecule type" value="Genomic_DNA"/>
</dbReference>
<keyword evidence="3" id="KW-0675">Receptor</keyword>
<evidence type="ECO:0000256" key="1">
    <source>
        <dbReference type="ARBA" id="ARBA00023015"/>
    </source>
</evidence>
<protein>
    <recommendedName>
        <fullName evidence="7">NR LBD domain-containing protein</fullName>
    </recommendedName>
</protein>
<sequence length="254" mass="29805">MKKSCVVLKRKGMRKDLILTLEARLRRKKRLEENNQLFNHTDAVTVDDRDHHYQQDNNNVTTVQNFTRITTTVDKVLFTNEDRLQIQCIQTSYLISHQSTVPPLIPYQIKDKMEALTYIMDIQNFTALKFIDYLKLIPEFKQLDENVRFILVKYNLVYAFVLAKSLDLDYIHGTYLESSNECIQQRKALLTLCHFEEIHQNYLQLMSVLINITENNQSIIHLLIIVTIFSKGISESDNQPALSNFAQAWFNVNM</sequence>
<evidence type="ECO:0000313" key="6">
    <source>
        <dbReference type="Proteomes" id="UP000663829"/>
    </source>
</evidence>
<accession>A0A815U167</accession>
<keyword evidence="6" id="KW-1185">Reference proteome</keyword>
<gene>
    <name evidence="4" type="ORF">GPM918_LOCUS37325</name>
    <name evidence="5" type="ORF">SRO942_LOCUS38087</name>
</gene>
<dbReference type="Gene3D" id="1.10.565.10">
    <property type="entry name" value="Retinoid X Receptor"/>
    <property type="match status" value="1"/>
</dbReference>
<keyword evidence="1" id="KW-0805">Transcription regulation</keyword>
<reference evidence="4" key="1">
    <citation type="submission" date="2021-02" db="EMBL/GenBank/DDBJ databases">
        <authorList>
            <person name="Nowell W R."/>
        </authorList>
    </citation>
    <scope>NUCLEOTIDE SEQUENCE</scope>
</reference>
<organism evidence="4 6">
    <name type="scientific">Didymodactylos carnosus</name>
    <dbReference type="NCBI Taxonomy" id="1234261"/>
    <lineage>
        <taxon>Eukaryota</taxon>
        <taxon>Metazoa</taxon>
        <taxon>Spiralia</taxon>
        <taxon>Gnathifera</taxon>
        <taxon>Rotifera</taxon>
        <taxon>Eurotatoria</taxon>
        <taxon>Bdelloidea</taxon>
        <taxon>Philodinida</taxon>
        <taxon>Philodinidae</taxon>
        <taxon>Didymodactylos</taxon>
    </lineage>
</organism>
<evidence type="ECO:0000313" key="5">
    <source>
        <dbReference type="EMBL" id="CAF4375801.1"/>
    </source>
</evidence>
<proteinExistence type="predicted"/>
<dbReference type="Proteomes" id="UP000681722">
    <property type="component" value="Unassembled WGS sequence"/>
</dbReference>
<dbReference type="InterPro" id="IPR035500">
    <property type="entry name" value="NHR-like_dom_sf"/>
</dbReference>
<dbReference type="Proteomes" id="UP000663829">
    <property type="component" value="Unassembled WGS sequence"/>
</dbReference>
<evidence type="ECO:0000313" key="4">
    <source>
        <dbReference type="EMBL" id="CAF1515853.1"/>
    </source>
</evidence>
<name>A0A815U167_9BILA</name>
<dbReference type="AlphaFoldDB" id="A0A815U167"/>
<dbReference type="OrthoDB" id="8832025at2759"/>
<dbReference type="EMBL" id="CAJNOQ010023466">
    <property type="protein sequence ID" value="CAF1515853.1"/>
    <property type="molecule type" value="Genomic_DNA"/>
</dbReference>
<dbReference type="SUPFAM" id="SSF48508">
    <property type="entry name" value="Nuclear receptor ligand-binding domain"/>
    <property type="match status" value="1"/>
</dbReference>
<evidence type="ECO:0008006" key="7">
    <source>
        <dbReference type="Google" id="ProtNLM"/>
    </source>
</evidence>
<keyword evidence="2" id="KW-0804">Transcription</keyword>
<evidence type="ECO:0000256" key="3">
    <source>
        <dbReference type="ARBA" id="ARBA00023170"/>
    </source>
</evidence>